<comment type="caution">
    <text evidence="2">The sequence shown here is derived from an EMBL/GenBank/DDBJ whole genome shotgun (WGS) entry which is preliminary data.</text>
</comment>
<evidence type="ECO:0000313" key="2">
    <source>
        <dbReference type="EMBL" id="OGM57288.1"/>
    </source>
</evidence>
<accession>A0A1F8B1J8</accession>
<evidence type="ECO:0000313" key="3">
    <source>
        <dbReference type="Proteomes" id="UP000177501"/>
    </source>
</evidence>
<gene>
    <name evidence="2" type="ORF">A2955_04375</name>
</gene>
<dbReference type="Pfam" id="PF00903">
    <property type="entry name" value="Glyoxalase"/>
    <property type="match status" value="1"/>
</dbReference>
<dbReference type="STRING" id="1802514.A2955_04375"/>
<dbReference type="SUPFAM" id="SSF54593">
    <property type="entry name" value="Glyoxalase/Bleomycin resistance protein/Dihydroxybiphenyl dioxygenase"/>
    <property type="match status" value="1"/>
</dbReference>
<protein>
    <recommendedName>
        <fullName evidence="1">VOC domain-containing protein</fullName>
    </recommendedName>
</protein>
<reference evidence="2 3" key="1">
    <citation type="journal article" date="2016" name="Nat. Commun.">
        <title>Thousands of microbial genomes shed light on interconnected biogeochemical processes in an aquifer system.</title>
        <authorList>
            <person name="Anantharaman K."/>
            <person name="Brown C.T."/>
            <person name="Hug L.A."/>
            <person name="Sharon I."/>
            <person name="Castelle C.J."/>
            <person name="Probst A.J."/>
            <person name="Thomas B.C."/>
            <person name="Singh A."/>
            <person name="Wilkins M.J."/>
            <person name="Karaoz U."/>
            <person name="Brodie E.L."/>
            <person name="Williams K.H."/>
            <person name="Hubbard S.S."/>
            <person name="Banfield J.F."/>
        </authorList>
    </citation>
    <scope>NUCLEOTIDE SEQUENCE [LARGE SCALE GENOMIC DNA]</scope>
</reference>
<dbReference type="InterPro" id="IPR029068">
    <property type="entry name" value="Glyas_Bleomycin-R_OHBP_Dase"/>
</dbReference>
<dbReference type="Proteomes" id="UP000177501">
    <property type="component" value="Unassembled WGS sequence"/>
</dbReference>
<dbReference type="InterPro" id="IPR004360">
    <property type="entry name" value="Glyas_Fos-R_dOase_dom"/>
</dbReference>
<dbReference type="Gene3D" id="3.10.180.10">
    <property type="entry name" value="2,3-Dihydroxybiphenyl 1,2-Dioxygenase, domain 1"/>
    <property type="match status" value="1"/>
</dbReference>
<dbReference type="EMBL" id="MGHA01000064">
    <property type="protein sequence ID" value="OGM57288.1"/>
    <property type="molecule type" value="Genomic_DNA"/>
</dbReference>
<feature type="domain" description="VOC" evidence="1">
    <location>
        <begin position="4"/>
        <end position="126"/>
    </location>
</feature>
<sequence>MIKGLESINLFSEKAEKLAQFYKEKVGLKSTGEFVMGEGKDETNVISFEFSKSSDLYVIDHTKVKGKNKDPERCMLNFEVDDIKKEVARLKKAKVKVVKDTYHLEGYGWIATFADVDGNYFQLVQVKAVK</sequence>
<name>A0A1F8B1J8_9BACT</name>
<dbReference type="PROSITE" id="PS51819">
    <property type="entry name" value="VOC"/>
    <property type="match status" value="1"/>
</dbReference>
<dbReference type="InterPro" id="IPR037523">
    <property type="entry name" value="VOC_core"/>
</dbReference>
<evidence type="ECO:0000259" key="1">
    <source>
        <dbReference type="PROSITE" id="PS51819"/>
    </source>
</evidence>
<organism evidence="2 3">
    <name type="scientific">Candidatus Woesebacteria bacterium RIFCSPLOWO2_01_FULL_37_19</name>
    <dbReference type="NCBI Taxonomy" id="1802514"/>
    <lineage>
        <taxon>Bacteria</taxon>
        <taxon>Candidatus Woeseibacteriota</taxon>
    </lineage>
</organism>
<dbReference type="AlphaFoldDB" id="A0A1F8B1J8"/>
<proteinExistence type="predicted"/>